<feature type="active site" evidence="5">
    <location>
        <position position="85"/>
    </location>
</feature>
<dbReference type="PANTHER" id="PTHR10183">
    <property type="entry name" value="CALPAIN"/>
    <property type="match status" value="1"/>
</dbReference>
<gene>
    <name evidence="9" type="ORF">M9Y10_012610</name>
</gene>
<protein>
    <recommendedName>
        <fullName evidence="8">Calpain catalytic domain-containing protein</fullName>
    </recommendedName>
</protein>
<feature type="coiled-coil region" evidence="6">
    <location>
        <begin position="620"/>
        <end position="654"/>
    </location>
</feature>
<dbReference type="Gene3D" id="3.90.70.10">
    <property type="entry name" value="Cysteine proteinases"/>
    <property type="match status" value="1"/>
</dbReference>
<dbReference type="SUPFAM" id="SSF54001">
    <property type="entry name" value="Cysteine proteinases"/>
    <property type="match status" value="1"/>
</dbReference>
<evidence type="ECO:0000256" key="1">
    <source>
        <dbReference type="ARBA" id="ARBA00007623"/>
    </source>
</evidence>
<evidence type="ECO:0000256" key="7">
    <source>
        <dbReference type="SAM" id="MobiDB-lite"/>
    </source>
</evidence>
<evidence type="ECO:0000256" key="2">
    <source>
        <dbReference type="ARBA" id="ARBA00022670"/>
    </source>
</evidence>
<feature type="coiled-coil region" evidence="6">
    <location>
        <begin position="692"/>
        <end position="726"/>
    </location>
</feature>
<feature type="active site" evidence="5">
    <location>
        <position position="276"/>
    </location>
</feature>
<evidence type="ECO:0000256" key="6">
    <source>
        <dbReference type="SAM" id="Coils"/>
    </source>
</evidence>
<dbReference type="InterPro" id="IPR001300">
    <property type="entry name" value="Peptidase_C2_calpain_cat"/>
</dbReference>
<comment type="similarity">
    <text evidence="1">Belongs to the peptidase C2 family.</text>
</comment>
<keyword evidence="4 5" id="KW-0788">Thiol protease</keyword>
<evidence type="ECO:0000313" key="9">
    <source>
        <dbReference type="EMBL" id="KAK8860918.1"/>
    </source>
</evidence>
<dbReference type="EMBL" id="JAPFFF010000018">
    <property type="protein sequence ID" value="KAK8860918.1"/>
    <property type="molecule type" value="Genomic_DNA"/>
</dbReference>
<evidence type="ECO:0000256" key="4">
    <source>
        <dbReference type="ARBA" id="ARBA00022807"/>
    </source>
</evidence>
<organism evidence="9 10">
    <name type="scientific">Tritrichomonas musculus</name>
    <dbReference type="NCBI Taxonomy" id="1915356"/>
    <lineage>
        <taxon>Eukaryota</taxon>
        <taxon>Metamonada</taxon>
        <taxon>Parabasalia</taxon>
        <taxon>Tritrichomonadida</taxon>
        <taxon>Tritrichomonadidae</taxon>
        <taxon>Tritrichomonas</taxon>
    </lineage>
</organism>
<dbReference type="Proteomes" id="UP001470230">
    <property type="component" value="Unassembled WGS sequence"/>
</dbReference>
<sequence length="726" mass="85604">MNLRRYEDYIAEYDSYLKFLKIYQKTKRPYEDHSFHPFNKIEEKKGYFTSNKIEWKRIDEVYKTPLFDESRIGIGYMMQGGIGDCYFIAALIRIAKEPQLVRKLFDTECNDILGLEEDSIDLKCGAAVVLFHAFGQTTPVVIDTLIPFYTKTNTPIFSRPKTPDASPWFCLVEKAYAKLNGSYSQISGGLFHYTFYTLFNYWPDQIKIDKTSEKSPYKQFLYFLKKGSIISAAIHISIDSKISKEDVQKVGLFDQHAYLIEEVFYYKSKKFYRLRNPWGHSEWNGDWSTLSPLWTSKMMKDFNFDKLEEGSFWMIESDFLKYFNRFHVSSPIHSFFHSKSISITMDPGESDGVPLKSKKAKLDETPNYVIKIKEEVPPDEKIELTFFLEKRSYLIEKKTEEEEENNYNDDNDNDDNDSNDNDNDGDLRKMFDNFFGCPMSLYDVVFVNSKSKRLTYDVLKNCKSLIKPVRRDLFSFHFHIKNAKSPVTFALKRHKKSDYQDECFIKILCKYEFDLFEVDEPDELIEDDEEGENVFHNQKLVHLILSKGKKYFVPKLTPIYSSGGEQPIMNDKKSDTDNHTIEKVDQKEIENEDSVKEDSFVNAQNVNFFVLELKIMKDKIDTLKEVKKCYDRKIEACQNEIKEMKKSIKEDVEKTQTTDDESEIPKLVELIETKRNQLDQHENCLLWYLFKFDAVQKEINEIKQTYKTLRKKINDVEKSTENQDDE</sequence>
<evidence type="ECO:0000256" key="3">
    <source>
        <dbReference type="ARBA" id="ARBA00022801"/>
    </source>
</evidence>
<dbReference type="PRINTS" id="PR00704">
    <property type="entry name" value="CALPAIN"/>
</dbReference>
<evidence type="ECO:0000259" key="8">
    <source>
        <dbReference type="PROSITE" id="PS50203"/>
    </source>
</evidence>
<feature type="active site" evidence="5">
    <location>
        <position position="256"/>
    </location>
</feature>
<reference evidence="9 10" key="1">
    <citation type="submission" date="2024-04" db="EMBL/GenBank/DDBJ databases">
        <title>Tritrichomonas musculus Genome.</title>
        <authorList>
            <person name="Alves-Ferreira E."/>
            <person name="Grigg M."/>
            <person name="Lorenzi H."/>
            <person name="Galac M."/>
        </authorList>
    </citation>
    <scope>NUCLEOTIDE SEQUENCE [LARGE SCALE GENOMIC DNA]</scope>
    <source>
        <strain evidence="9 10">EAF2021</strain>
    </source>
</reference>
<feature type="compositionally biased region" description="Acidic residues" evidence="7">
    <location>
        <begin position="401"/>
        <end position="423"/>
    </location>
</feature>
<dbReference type="InterPro" id="IPR038765">
    <property type="entry name" value="Papain-like_cys_pep_sf"/>
</dbReference>
<evidence type="ECO:0000313" key="10">
    <source>
        <dbReference type="Proteomes" id="UP001470230"/>
    </source>
</evidence>
<dbReference type="InterPro" id="IPR022684">
    <property type="entry name" value="Calpain_cysteine_protease"/>
</dbReference>
<dbReference type="SMART" id="SM00230">
    <property type="entry name" value="CysPc"/>
    <property type="match status" value="1"/>
</dbReference>
<keyword evidence="2 5" id="KW-0645">Protease</keyword>
<keyword evidence="6" id="KW-0175">Coiled coil</keyword>
<comment type="caution">
    <text evidence="9">The sequence shown here is derived from an EMBL/GenBank/DDBJ whole genome shotgun (WGS) entry which is preliminary data.</text>
</comment>
<proteinExistence type="inferred from homology"/>
<dbReference type="Pfam" id="PF00648">
    <property type="entry name" value="Peptidase_C2"/>
    <property type="match status" value="1"/>
</dbReference>
<name>A0ABR2ICZ5_9EUKA</name>
<dbReference type="PROSITE" id="PS50203">
    <property type="entry name" value="CALPAIN_CAT"/>
    <property type="match status" value="1"/>
</dbReference>
<accession>A0ABR2ICZ5</accession>
<keyword evidence="10" id="KW-1185">Reference proteome</keyword>
<feature type="region of interest" description="Disordered" evidence="7">
    <location>
        <begin position="399"/>
        <end position="423"/>
    </location>
</feature>
<feature type="domain" description="Calpain catalytic" evidence="8">
    <location>
        <begin position="29"/>
        <end position="328"/>
    </location>
</feature>
<dbReference type="PANTHER" id="PTHR10183:SF379">
    <property type="entry name" value="CALPAIN-5"/>
    <property type="match status" value="1"/>
</dbReference>
<evidence type="ECO:0000256" key="5">
    <source>
        <dbReference type="PROSITE-ProRule" id="PRU00239"/>
    </source>
</evidence>
<keyword evidence="3 5" id="KW-0378">Hydrolase</keyword>